<proteinExistence type="predicted"/>
<protein>
    <submittedName>
        <fullName evidence="2">Uncharacterized protein</fullName>
    </submittedName>
</protein>
<dbReference type="Pfam" id="PF06522">
    <property type="entry name" value="B12D"/>
    <property type="match status" value="1"/>
</dbReference>
<evidence type="ECO:0000313" key="2">
    <source>
        <dbReference type="EMBL" id="QLL34524.1"/>
    </source>
</evidence>
<keyword evidence="3" id="KW-1185">Reference proteome</keyword>
<dbReference type="EMBL" id="CP059252">
    <property type="protein sequence ID" value="QLL34524.1"/>
    <property type="molecule type" value="Genomic_DNA"/>
</dbReference>
<dbReference type="GeneID" id="59327765"/>
<evidence type="ECO:0000313" key="3">
    <source>
        <dbReference type="Proteomes" id="UP000515788"/>
    </source>
</evidence>
<keyword evidence="1" id="KW-0812">Transmembrane</keyword>
<gene>
    <name evidence="2" type="ORF">HG536_0G03860</name>
</gene>
<sequence length="73" mass="8107">MRPAQLLLNQAKKGSGIGIPVELTPLFIAMGLALASGTYFTYKKFRHDDSLRVTKNPEMSNLKKVLAESENKE</sequence>
<keyword evidence="1" id="KW-1133">Transmembrane helix</keyword>
<dbReference type="RefSeq" id="XP_037141198.1">
    <property type="nucleotide sequence ID" value="XM_037285302.1"/>
</dbReference>
<dbReference type="AlphaFoldDB" id="A0A7G3ZLY8"/>
<dbReference type="OrthoDB" id="202195at2759"/>
<accession>A0A7G3ZLY8</accession>
<organism evidence="2 3">
    <name type="scientific">Torulaspora globosa</name>
    <dbReference type="NCBI Taxonomy" id="48254"/>
    <lineage>
        <taxon>Eukaryota</taxon>
        <taxon>Fungi</taxon>
        <taxon>Dikarya</taxon>
        <taxon>Ascomycota</taxon>
        <taxon>Saccharomycotina</taxon>
        <taxon>Saccharomycetes</taxon>
        <taxon>Saccharomycetales</taxon>
        <taxon>Saccharomycetaceae</taxon>
        <taxon>Torulaspora</taxon>
    </lineage>
</organism>
<reference evidence="2 3" key="1">
    <citation type="submission" date="2020-06" db="EMBL/GenBank/DDBJ databases">
        <title>The yeast mating-type switching endonuclease HO is a domesticated member of an unorthodox homing genetic element family.</title>
        <authorList>
            <person name="Coughlan A.Y."/>
            <person name="Lombardi L."/>
            <person name="Braun-Galleani S."/>
            <person name="Martos A.R."/>
            <person name="Galeote V."/>
            <person name="Bigey F."/>
            <person name="Dequin S."/>
            <person name="Byrne K.P."/>
            <person name="Wolfe K.H."/>
        </authorList>
    </citation>
    <scope>NUCLEOTIDE SEQUENCE [LARGE SCALE GENOMIC DNA]</scope>
    <source>
        <strain evidence="2 3">CBS764</strain>
    </source>
</reference>
<feature type="transmembrane region" description="Helical" evidence="1">
    <location>
        <begin position="23"/>
        <end position="42"/>
    </location>
</feature>
<evidence type="ECO:0000256" key="1">
    <source>
        <dbReference type="SAM" id="Phobius"/>
    </source>
</evidence>
<dbReference type="KEGG" id="tgb:HG536_0G03860"/>
<dbReference type="Proteomes" id="UP000515788">
    <property type="component" value="Chromosome 7"/>
</dbReference>
<keyword evidence="1" id="KW-0472">Membrane</keyword>
<name>A0A7G3ZLY8_9SACH</name>
<dbReference type="InterPro" id="IPR010530">
    <property type="entry name" value="B12D"/>
</dbReference>